<accession>A0A9D4RAX7</accession>
<keyword evidence="2" id="KW-1185">Reference proteome</keyword>
<comment type="caution">
    <text evidence="1">The sequence shown here is derived from an EMBL/GenBank/DDBJ whole genome shotgun (WGS) entry which is preliminary data.</text>
</comment>
<reference evidence="1" key="1">
    <citation type="journal article" date="2019" name="bioRxiv">
        <title>The Genome of the Zebra Mussel, Dreissena polymorpha: A Resource for Invasive Species Research.</title>
        <authorList>
            <person name="McCartney M.A."/>
            <person name="Auch B."/>
            <person name="Kono T."/>
            <person name="Mallez S."/>
            <person name="Zhang Y."/>
            <person name="Obille A."/>
            <person name="Becker A."/>
            <person name="Abrahante J.E."/>
            <person name="Garbe J."/>
            <person name="Badalamenti J.P."/>
            <person name="Herman A."/>
            <person name="Mangelson H."/>
            <person name="Liachko I."/>
            <person name="Sullivan S."/>
            <person name="Sone E.D."/>
            <person name="Koren S."/>
            <person name="Silverstein K.A.T."/>
            <person name="Beckman K.B."/>
            <person name="Gohl D.M."/>
        </authorList>
    </citation>
    <scope>NUCLEOTIDE SEQUENCE</scope>
    <source>
        <strain evidence="1">Duluth1</strain>
        <tissue evidence="1">Whole animal</tissue>
    </source>
</reference>
<dbReference type="Proteomes" id="UP000828390">
    <property type="component" value="Unassembled WGS sequence"/>
</dbReference>
<protein>
    <submittedName>
        <fullName evidence="1">Uncharacterized protein</fullName>
    </submittedName>
</protein>
<evidence type="ECO:0000313" key="1">
    <source>
        <dbReference type="EMBL" id="KAH3860057.1"/>
    </source>
</evidence>
<dbReference type="AlphaFoldDB" id="A0A9D4RAX7"/>
<reference evidence="1" key="2">
    <citation type="submission" date="2020-11" db="EMBL/GenBank/DDBJ databases">
        <authorList>
            <person name="McCartney M.A."/>
            <person name="Auch B."/>
            <person name="Kono T."/>
            <person name="Mallez S."/>
            <person name="Becker A."/>
            <person name="Gohl D.M."/>
            <person name="Silverstein K.A.T."/>
            <person name="Koren S."/>
            <person name="Bechman K.B."/>
            <person name="Herman A."/>
            <person name="Abrahante J.E."/>
            <person name="Garbe J."/>
        </authorList>
    </citation>
    <scope>NUCLEOTIDE SEQUENCE</scope>
    <source>
        <strain evidence="1">Duluth1</strain>
        <tissue evidence="1">Whole animal</tissue>
    </source>
</reference>
<name>A0A9D4RAX7_DREPO</name>
<evidence type="ECO:0000313" key="2">
    <source>
        <dbReference type="Proteomes" id="UP000828390"/>
    </source>
</evidence>
<organism evidence="1 2">
    <name type="scientific">Dreissena polymorpha</name>
    <name type="common">Zebra mussel</name>
    <name type="synonym">Mytilus polymorpha</name>
    <dbReference type="NCBI Taxonomy" id="45954"/>
    <lineage>
        <taxon>Eukaryota</taxon>
        <taxon>Metazoa</taxon>
        <taxon>Spiralia</taxon>
        <taxon>Lophotrochozoa</taxon>
        <taxon>Mollusca</taxon>
        <taxon>Bivalvia</taxon>
        <taxon>Autobranchia</taxon>
        <taxon>Heteroconchia</taxon>
        <taxon>Euheterodonta</taxon>
        <taxon>Imparidentia</taxon>
        <taxon>Neoheterodontei</taxon>
        <taxon>Myida</taxon>
        <taxon>Dreissenoidea</taxon>
        <taxon>Dreissenidae</taxon>
        <taxon>Dreissena</taxon>
    </lineage>
</organism>
<proteinExistence type="predicted"/>
<gene>
    <name evidence="1" type="ORF">DPMN_022950</name>
</gene>
<dbReference type="EMBL" id="JAIWYP010000002">
    <property type="protein sequence ID" value="KAH3860057.1"/>
    <property type="molecule type" value="Genomic_DNA"/>
</dbReference>
<sequence length="80" mass="8782">MVTKKVLLSKISHTGDEVKNVNPFMSFNKEQNDYENMSFFRDTNKAGMIVQISTALTKGGGYVIVSPRGANVDIAKATVK</sequence>